<dbReference type="RefSeq" id="WP_053551775.1">
    <property type="nucleotide sequence ID" value="NZ_CP010802.1"/>
</dbReference>
<proteinExistence type="predicted"/>
<dbReference type="AlphaFoldDB" id="A0A0M4CYX9"/>
<dbReference type="Pfam" id="PF20247">
    <property type="entry name" value="DUF6602"/>
    <property type="match status" value="1"/>
</dbReference>
<gene>
    <name evidence="2" type="ORF">DSOUD_3065</name>
</gene>
<feature type="domain" description="DUF6602" evidence="1">
    <location>
        <begin position="22"/>
        <end position="119"/>
    </location>
</feature>
<evidence type="ECO:0000313" key="2">
    <source>
        <dbReference type="EMBL" id="ALC17791.1"/>
    </source>
</evidence>
<sequence length="234" mass="26747">MKFAEFDQYSEDLLMAQYGVSEIITHELMKGEVREDFLISTLESCSDPKPKLVKGTVSDGQHDAGQLDIILCRPHAHLRRLGSQCFVEKNDALCVIEVKGNCTGRDLRKAEKKAVMIQNLQGQRVPQYGVVCYKVDLELKTIMGRFGYSYDVANSTYFDNSTIPNEAEADWRKIDYPNLDFFVSLEDGKKVFLRKYEMSPGKFRFIRAVKSPLIKELFSMMRSLWIPANQAPVP</sequence>
<dbReference type="InterPro" id="IPR046537">
    <property type="entry name" value="DUF6602"/>
</dbReference>
<protein>
    <recommendedName>
        <fullName evidence="1">DUF6602 domain-containing protein</fullName>
    </recommendedName>
</protein>
<accession>A0A0M4CYX9</accession>
<organism evidence="2 3">
    <name type="scientific">Desulfuromonas soudanensis</name>
    <dbReference type="NCBI Taxonomy" id="1603606"/>
    <lineage>
        <taxon>Bacteria</taxon>
        <taxon>Pseudomonadati</taxon>
        <taxon>Thermodesulfobacteriota</taxon>
        <taxon>Desulfuromonadia</taxon>
        <taxon>Desulfuromonadales</taxon>
        <taxon>Desulfuromonadaceae</taxon>
        <taxon>Desulfuromonas</taxon>
    </lineage>
</organism>
<dbReference type="KEGG" id="des:DSOUD_3065"/>
<name>A0A0M4CYX9_9BACT</name>
<keyword evidence="3" id="KW-1185">Reference proteome</keyword>
<evidence type="ECO:0000313" key="3">
    <source>
        <dbReference type="Proteomes" id="UP000057158"/>
    </source>
</evidence>
<dbReference type="PATRIC" id="fig|1603606.3.peg.3308"/>
<evidence type="ECO:0000259" key="1">
    <source>
        <dbReference type="Pfam" id="PF20247"/>
    </source>
</evidence>
<reference evidence="2 3" key="1">
    <citation type="submission" date="2015-07" db="EMBL/GenBank/DDBJ databases">
        <title>Isolation and Genomic Characterization of a Novel Halophilic Metal-Reducing Deltaproteobacterium from the Deep Subsurface.</title>
        <authorList>
            <person name="Badalamenti J.P."/>
            <person name="Summers Z.M."/>
            <person name="Gralnick J.A."/>
            <person name="Bond D.R."/>
        </authorList>
    </citation>
    <scope>NUCLEOTIDE SEQUENCE [LARGE SCALE GENOMIC DNA]</scope>
    <source>
        <strain evidence="2 3">WTL</strain>
    </source>
</reference>
<dbReference type="STRING" id="1603606.DSOUD_3065"/>
<dbReference type="EMBL" id="CP010802">
    <property type="protein sequence ID" value="ALC17791.1"/>
    <property type="molecule type" value="Genomic_DNA"/>
</dbReference>
<dbReference type="Proteomes" id="UP000057158">
    <property type="component" value="Chromosome"/>
</dbReference>
<dbReference type="OrthoDB" id="2079770at2"/>